<dbReference type="GO" id="GO:0009401">
    <property type="term" value="P:phosphoenolpyruvate-dependent sugar phosphotransferase system"/>
    <property type="evidence" value="ECO:0007669"/>
    <property type="project" value="UniProtKB-KW"/>
</dbReference>
<keyword evidence="2" id="KW-0813">Transport</keyword>
<gene>
    <name evidence="9" type="ORF">I6G68_02035</name>
</gene>
<accession>A0A0X8FH39</accession>
<dbReference type="OrthoDB" id="9795582at2"/>
<evidence type="ECO:0000256" key="7">
    <source>
        <dbReference type="ARBA" id="ARBA00022989"/>
    </source>
</evidence>
<dbReference type="PANTHER" id="PTHR32502:SF5">
    <property type="entry name" value="N-ACETYLGALACTOSAMINE PERMEASE IID COMPONENT-RELATED"/>
    <property type="match status" value="1"/>
</dbReference>
<dbReference type="KEGG" id="aun:AWM73_07980"/>
<dbReference type="NCBIfam" id="TIGR00828">
    <property type="entry name" value="EIID-AGA"/>
    <property type="match status" value="1"/>
</dbReference>
<dbReference type="AlphaFoldDB" id="A0A0X8FH39"/>
<sequence>MASVEQNNGNPIITKKEKRKMFIRANVYNGAFNFERGQNLGVAYVMNPVIDKLYKDKDKKIEALQRHLEWYNNHPWLSGIVFGITAAKEEKKAQSDNLEGSSIIAMKIGLMGPLAGIGDPLFWGTLRPVLASIGASLAMVGNIFGPILFFVGINIIRLATIHYGMEFGYARGADIVDDLTGSQINKITEAAQIVGLFVMGALVNTWTNINIPIVATKIIDSNGIETIQTVQDVLDSILPGMLALGLTLIVSWLLKKGVNPLLIIVSIFVIGIIGRYFNLLG</sequence>
<evidence type="ECO:0000256" key="4">
    <source>
        <dbReference type="ARBA" id="ARBA00022597"/>
    </source>
</evidence>
<evidence type="ECO:0000256" key="1">
    <source>
        <dbReference type="ARBA" id="ARBA00004651"/>
    </source>
</evidence>
<dbReference type="InterPro" id="IPR050303">
    <property type="entry name" value="GatZ_KbaZ_carbometab"/>
</dbReference>
<evidence type="ECO:0000313" key="9">
    <source>
        <dbReference type="EMBL" id="QPS01879.1"/>
    </source>
</evidence>
<keyword evidence="3" id="KW-1003">Cell membrane</keyword>
<dbReference type="EMBL" id="CP065662">
    <property type="protein sequence ID" value="QPS01879.1"/>
    <property type="molecule type" value="Genomic_DNA"/>
</dbReference>
<keyword evidence="8" id="KW-0472">Membrane</keyword>
<name>A0A0X8FH39_9LACT</name>
<proteinExistence type="predicted"/>
<dbReference type="Pfam" id="PF03613">
    <property type="entry name" value="EIID-AGA"/>
    <property type="match status" value="1"/>
</dbReference>
<dbReference type="PANTHER" id="PTHR32502">
    <property type="entry name" value="N-ACETYLGALACTOSAMINE PERMEASE II COMPONENT-RELATED"/>
    <property type="match status" value="1"/>
</dbReference>
<keyword evidence="5" id="KW-0598">Phosphotransferase system</keyword>
<dbReference type="PROSITE" id="PS51108">
    <property type="entry name" value="PTS_EIID"/>
    <property type="match status" value="1"/>
</dbReference>
<protein>
    <submittedName>
        <fullName evidence="9">PTS mannose/fructose/sorbose transporter family subunit IID</fullName>
    </submittedName>
</protein>
<evidence type="ECO:0000256" key="6">
    <source>
        <dbReference type="ARBA" id="ARBA00022692"/>
    </source>
</evidence>
<evidence type="ECO:0000256" key="8">
    <source>
        <dbReference type="ARBA" id="ARBA00023136"/>
    </source>
</evidence>
<dbReference type="Proteomes" id="UP000594771">
    <property type="component" value="Chromosome"/>
</dbReference>
<keyword evidence="6" id="KW-0812">Transmembrane</keyword>
<dbReference type="InterPro" id="IPR004704">
    <property type="entry name" value="PTS_IID_man"/>
</dbReference>
<comment type="subcellular location">
    <subcellularLocation>
        <location evidence="1">Cell membrane</location>
        <topology evidence="1">Multi-pass membrane protein</topology>
    </subcellularLocation>
</comment>
<evidence type="ECO:0000256" key="3">
    <source>
        <dbReference type="ARBA" id="ARBA00022475"/>
    </source>
</evidence>
<keyword evidence="4" id="KW-0762">Sugar transport</keyword>
<keyword evidence="7" id="KW-1133">Transmembrane helix</keyword>
<dbReference type="GO" id="GO:0005886">
    <property type="term" value="C:plasma membrane"/>
    <property type="evidence" value="ECO:0007669"/>
    <property type="project" value="UniProtKB-SubCell"/>
</dbReference>
<evidence type="ECO:0000256" key="2">
    <source>
        <dbReference type="ARBA" id="ARBA00022448"/>
    </source>
</evidence>
<evidence type="ECO:0000256" key="5">
    <source>
        <dbReference type="ARBA" id="ARBA00022683"/>
    </source>
</evidence>
<evidence type="ECO:0000313" key="10">
    <source>
        <dbReference type="Proteomes" id="UP000594771"/>
    </source>
</evidence>
<reference evidence="9 10" key="1">
    <citation type="submission" date="2020-12" db="EMBL/GenBank/DDBJ databases">
        <title>FDA dAtabase for Regulatory Grade micrObial Sequences (FDA-ARGOS): Supporting development and validation of Infectious Disease Dx tests.</title>
        <authorList>
            <person name="Sproer C."/>
            <person name="Gronow S."/>
            <person name="Severitt S."/>
            <person name="Schroder I."/>
            <person name="Tallon L."/>
            <person name="Sadzewicz L."/>
            <person name="Zhao X."/>
            <person name="Boylan J."/>
            <person name="Ott S."/>
            <person name="Bowen H."/>
            <person name="Vavikolanu K."/>
            <person name="Mehta A."/>
            <person name="Aluvathingal J."/>
            <person name="Nadendla S."/>
            <person name="Lowell S."/>
            <person name="Myers T."/>
            <person name="Yan Y."/>
            <person name="Sichtig H."/>
        </authorList>
    </citation>
    <scope>NUCLEOTIDE SEQUENCE [LARGE SCALE GENOMIC DNA]</scope>
    <source>
        <strain evidence="9 10">FDAARGOS_911</strain>
    </source>
</reference>
<organism evidence="9 10">
    <name type="scientific">Aerococcus urinae</name>
    <dbReference type="NCBI Taxonomy" id="1376"/>
    <lineage>
        <taxon>Bacteria</taxon>
        <taxon>Bacillati</taxon>
        <taxon>Bacillota</taxon>
        <taxon>Bacilli</taxon>
        <taxon>Lactobacillales</taxon>
        <taxon>Aerococcaceae</taxon>
        <taxon>Aerococcus</taxon>
    </lineage>
</organism>